<evidence type="ECO:0008006" key="4">
    <source>
        <dbReference type="Google" id="ProtNLM"/>
    </source>
</evidence>
<dbReference type="OrthoDB" id="825419at2"/>
<proteinExistence type="predicted"/>
<reference evidence="2 3" key="1">
    <citation type="submission" date="2019-03" db="EMBL/GenBank/DDBJ databases">
        <title>Genomic Encyclopedia of Type Strains, Phase III (KMG-III): the genomes of soil and plant-associated and newly described type strains.</title>
        <authorList>
            <person name="Whitman W."/>
        </authorList>
    </citation>
    <scope>NUCLEOTIDE SEQUENCE [LARGE SCALE GENOMIC DNA]</scope>
    <source>
        <strain evidence="2 3">CECT 8446</strain>
    </source>
</reference>
<sequence>MKLVVIALILLLLGCKSNNLAGENPDGFDIGRVLSYMLENGNIDRDVPIVNQLKTIDYYTREYSEDSLLFPPPSPFAINEEDIIEWVDSEYFPKDSITKVFVRDQLIYLNENRSPTQLVNSDLKLRKFEKSWPGRCYIFYKPIFNQDSSAFILQHDEYYGYFGGGGIHLLVKENDKWLVEKYVHRWEN</sequence>
<feature type="chain" id="PRO_5020964992" description="Lipoprotein" evidence="1">
    <location>
        <begin position="22"/>
        <end position="188"/>
    </location>
</feature>
<comment type="caution">
    <text evidence="2">The sequence shown here is derived from an EMBL/GenBank/DDBJ whole genome shotgun (WGS) entry which is preliminary data.</text>
</comment>
<organism evidence="2 3">
    <name type="scientific">Algoriphagus boseongensis</name>
    <dbReference type="NCBI Taxonomy" id="1442587"/>
    <lineage>
        <taxon>Bacteria</taxon>
        <taxon>Pseudomonadati</taxon>
        <taxon>Bacteroidota</taxon>
        <taxon>Cytophagia</taxon>
        <taxon>Cytophagales</taxon>
        <taxon>Cyclobacteriaceae</taxon>
        <taxon>Algoriphagus</taxon>
    </lineage>
</organism>
<evidence type="ECO:0000313" key="3">
    <source>
        <dbReference type="Proteomes" id="UP000294535"/>
    </source>
</evidence>
<dbReference type="AlphaFoldDB" id="A0A4R6T5L2"/>
<protein>
    <recommendedName>
        <fullName evidence="4">Lipoprotein</fullName>
    </recommendedName>
</protein>
<dbReference type="Proteomes" id="UP000294535">
    <property type="component" value="Unassembled WGS sequence"/>
</dbReference>
<accession>A0A4R6T5L2</accession>
<gene>
    <name evidence="2" type="ORF">DFQ04_0187</name>
</gene>
<feature type="signal peptide" evidence="1">
    <location>
        <begin position="1"/>
        <end position="21"/>
    </location>
</feature>
<dbReference type="PROSITE" id="PS51257">
    <property type="entry name" value="PROKAR_LIPOPROTEIN"/>
    <property type="match status" value="1"/>
</dbReference>
<evidence type="ECO:0000256" key="1">
    <source>
        <dbReference type="SAM" id="SignalP"/>
    </source>
</evidence>
<name>A0A4R6T5L2_9BACT</name>
<keyword evidence="3" id="KW-1185">Reference proteome</keyword>
<keyword evidence="1" id="KW-0732">Signal</keyword>
<dbReference type="RefSeq" id="WP_133551776.1">
    <property type="nucleotide sequence ID" value="NZ_SNYF01000005.1"/>
</dbReference>
<dbReference type="EMBL" id="SNYF01000005">
    <property type="protein sequence ID" value="TDQ18388.1"/>
    <property type="molecule type" value="Genomic_DNA"/>
</dbReference>
<evidence type="ECO:0000313" key="2">
    <source>
        <dbReference type="EMBL" id="TDQ18388.1"/>
    </source>
</evidence>